<evidence type="ECO:0000313" key="3">
    <source>
        <dbReference type="Proteomes" id="UP000318681"/>
    </source>
</evidence>
<dbReference type="GO" id="GO:0004222">
    <property type="term" value="F:metalloendopeptidase activity"/>
    <property type="evidence" value="ECO:0007669"/>
    <property type="project" value="TreeGrafter"/>
</dbReference>
<dbReference type="RefSeq" id="WP_145148637.1">
    <property type="nucleotide sequence ID" value="NZ_VNIM01000011.1"/>
</dbReference>
<dbReference type="InterPro" id="IPR050570">
    <property type="entry name" value="Cell_wall_metabolism_enzyme"/>
</dbReference>
<evidence type="ECO:0000313" key="2">
    <source>
        <dbReference type="EMBL" id="TVV76337.1"/>
    </source>
</evidence>
<organism evidence="2 3">
    <name type="scientific">Alterirhizorhabdus solaris</name>
    <dbReference type="NCBI Taxonomy" id="2529389"/>
    <lineage>
        <taxon>Bacteria</taxon>
        <taxon>Pseudomonadati</taxon>
        <taxon>Pseudomonadota</taxon>
        <taxon>Alphaproteobacteria</taxon>
        <taxon>Sphingomonadales</taxon>
        <taxon>Rhizorhabdaceae</taxon>
        <taxon>Alterirhizorhabdus</taxon>
    </lineage>
</organism>
<proteinExistence type="predicted"/>
<dbReference type="EMBL" id="VNIM01000011">
    <property type="protein sequence ID" value="TVV76337.1"/>
    <property type="molecule type" value="Genomic_DNA"/>
</dbReference>
<sequence>MPLLLLALPGCVAAAPPPAAVPPPIGFQRPSVPPPAIGFVRKGLAQQGGLLRWRLAPGDPATIRLTLDGRPVPVAPDGAFLLAFGRDAAPLATLEASAPGRPPVQETIAVQPRAWKIQSLPTLSRGTTPNAAFLARREPELARIAAARAAGSASEGWRQRFVWPATGRISGVFGSQRIYAGEPGAFHGGVDVARPTGAPVVAPADGVVVLAAEAPFTLEGNLLMIDHGMGLVSAFLHLSRIDVKPGDRVAQGQPIGAVGATGRATGPHLHWGMTWGDVRIDPALLAGAMPG</sequence>
<dbReference type="Gene3D" id="2.70.70.10">
    <property type="entry name" value="Glucose Permease (Domain IIA)"/>
    <property type="match status" value="1"/>
</dbReference>
<dbReference type="AlphaFoldDB" id="A0A558RAD1"/>
<feature type="domain" description="M23ase beta-sheet core" evidence="1">
    <location>
        <begin position="186"/>
        <end position="282"/>
    </location>
</feature>
<evidence type="ECO:0000259" key="1">
    <source>
        <dbReference type="Pfam" id="PF01551"/>
    </source>
</evidence>
<comment type="caution">
    <text evidence="2">The sequence shown here is derived from an EMBL/GenBank/DDBJ whole genome shotgun (WGS) entry which is preliminary data.</text>
</comment>
<accession>A0A558RAD1</accession>
<dbReference type="InterPro" id="IPR016047">
    <property type="entry name" value="M23ase_b-sheet_dom"/>
</dbReference>
<dbReference type="PANTHER" id="PTHR21666:SF285">
    <property type="entry name" value="M23 FAMILY METALLOPEPTIDASE"/>
    <property type="match status" value="1"/>
</dbReference>
<name>A0A558RAD1_9SPHN</name>
<reference evidence="2 3" key="1">
    <citation type="submission" date="2019-07" db="EMBL/GenBank/DDBJ databases">
        <title>Sphingomonas solaris sp. nov., isolated from a solar panel from Boston, Massachusetts.</title>
        <authorList>
            <person name="Tanner K."/>
            <person name="Pascual J."/>
            <person name="Mancuso C."/>
            <person name="Pereto J."/>
            <person name="Khalil A."/>
            <person name="Vilanova C."/>
        </authorList>
    </citation>
    <scope>NUCLEOTIDE SEQUENCE [LARGE SCALE GENOMIC DNA]</scope>
    <source>
        <strain evidence="2 3">R4DWN</strain>
    </source>
</reference>
<protein>
    <submittedName>
        <fullName evidence="2">M23 family metallopeptidase</fullName>
    </submittedName>
</protein>
<dbReference type="Proteomes" id="UP000318681">
    <property type="component" value="Unassembled WGS sequence"/>
</dbReference>
<dbReference type="SUPFAM" id="SSF51261">
    <property type="entry name" value="Duplicated hybrid motif"/>
    <property type="match status" value="1"/>
</dbReference>
<dbReference type="InterPro" id="IPR011055">
    <property type="entry name" value="Dup_hybrid_motif"/>
</dbReference>
<dbReference type="Pfam" id="PF01551">
    <property type="entry name" value="Peptidase_M23"/>
    <property type="match status" value="1"/>
</dbReference>
<dbReference type="FunFam" id="2.70.70.10:FF:000019">
    <property type="entry name" value="M23 family peptidase"/>
    <property type="match status" value="1"/>
</dbReference>
<dbReference type="OrthoDB" id="9815245at2"/>
<dbReference type="PANTHER" id="PTHR21666">
    <property type="entry name" value="PEPTIDASE-RELATED"/>
    <property type="match status" value="1"/>
</dbReference>
<keyword evidence="3" id="KW-1185">Reference proteome</keyword>
<gene>
    <name evidence="2" type="ORF">FOY91_04700</name>
</gene>
<dbReference type="CDD" id="cd12797">
    <property type="entry name" value="M23_peptidase"/>
    <property type="match status" value="1"/>
</dbReference>